<dbReference type="Proteomes" id="UP001163046">
    <property type="component" value="Unassembled WGS sequence"/>
</dbReference>
<keyword evidence="3" id="KW-1185">Reference proteome</keyword>
<protein>
    <submittedName>
        <fullName evidence="2">Uncharacterized protein</fullName>
    </submittedName>
</protein>
<feature type="compositionally biased region" description="Acidic residues" evidence="1">
    <location>
        <begin position="65"/>
        <end position="77"/>
    </location>
</feature>
<dbReference type="EMBL" id="MU825875">
    <property type="protein sequence ID" value="KAJ7386681.1"/>
    <property type="molecule type" value="Genomic_DNA"/>
</dbReference>
<proteinExistence type="predicted"/>
<comment type="caution">
    <text evidence="2">The sequence shown here is derived from an EMBL/GenBank/DDBJ whole genome shotgun (WGS) entry which is preliminary data.</text>
</comment>
<evidence type="ECO:0000313" key="3">
    <source>
        <dbReference type="Proteomes" id="UP001163046"/>
    </source>
</evidence>
<feature type="compositionally biased region" description="Polar residues" evidence="1">
    <location>
        <begin position="95"/>
        <end position="126"/>
    </location>
</feature>
<evidence type="ECO:0000256" key="1">
    <source>
        <dbReference type="SAM" id="MobiDB-lite"/>
    </source>
</evidence>
<dbReference type="AlphaFoldDB" id="A0A9X0D4Z0"/>
<feature type="region of interest" description="Disordered" evidence="1">
    <location>
        <begin position="60"/>
        <end position="126"/>
    </location>
</feature>
<evidence type="ECO:0000313" key="2">
    <source>
        <dbReference type="EMBL" id="KAJ7386681.1"/>
    </source>
</evidence>
<sequence length="208" mass="22507">MTEEESNVVNSKVPPSANGADSAIVTAISSISDLLASSLASLKSSMTDAFGEMKESIDQLVIEEGPAESTDDLEVDTGDLGQTPTVAERAKEPDNNQQSGSAEQSIVDKSQKSVASTEQSIVRINQRSKPQRAACADIDVLSGITSDFKLDQKQAPAVNEQIAQIVQGLMRENLSDEVLTEIQNRYNRPENCDCLTTTKVNYLIWDKL</sequence>
<dbReference type="PANTHER" id="PTHR34239">
    <property type="entry name" value="APPLE DOMAIN-CONTAINING PROTEIN"/>
    <property type="match status" value="1"/>
</dbReference>
<dbReference type="PANTHER" id="PTHR34239:SF2">
    <property type="entry name" value="TRANSPOSABLE ELEMENT P TRANSPOSASE_THAP9 CONSERVED DOMAIN-CONTAINING PROTEIN"/>
    <property type="match status" value="1"/>
</dbReference>
<organism evidence="2 3">
    <name type="scientific">Desmophyllum pertusum</name>
    <dbReference type="NCBI Taxonomy" id="174260"/>
    <lineage>
        <taxon>Eukaryota</taxon>
        <taxon>Metazoa</taxon>
        <taxon>Cnidaria</taxon>
        <taxon>Anthozoa</taxon>
        <taxon>Hexacorallia</taxon>
        <taxon>Scleractinia</taxon>
        <taxon>Caryophylliina</taxon>
        <taxon>Caryophylliidae</taxon>
        <taxon>Desmophyllum</taxon>
    </lineage>
</organism>
<dbReference type="OrthoDB" id="5979966at2759"/>
<reference evidence="2" key="1">
    <citation type="submission" date="2023-01" db="EMBL/GenBank/DDBJ databases">
        <title>Genome assembly of the deep-sea coral Lophelia pertusa.</title>
        <authorList>
            <person name="Herrera S."/>
            <person name="Cordes E."/>
        </authorList>
    </citation>
    <scope>NUCLEOTIDE SEQUENCE</scope>
    <source>
        <strain evidence="2">USNM1676648</strain>
        <tissue evidence="2">Polyp</tissue>
    </source>
</reference>
<gene>
    <name evidence="2" type="ORF">OS493_006689</name>
</gene>
<name>A0A9X0D4Z0_9CNID</name>
<accession>A0A9X0D4Z0</accession>